<evidence type="ECO:0000256" key="5">
    <source>
        <dbReference type="ARBA" id="ARBA00022723"/>
    </source>
</evidence>
<dbReference type="HOGENOM" id="CLU_009273_7_2_1"/>
<dbReference type="InParanoid" id="A8XN50"/>
<comment type="catalytic activity">
    <reaction evidence="1">
        <text>(8S)-3',8-cyclo-7,8-dihydroguanosine 5'-triphosphate = cyclic pyranopterin phosphate + diphosphate</text>
        <dbReference type="Rhea" id="RHEA:49580"/>
        <dbReference type="ChEBI" id="CHEBI:33019"/>
        <dbReference type="ChEBI" id="CHEBI:59648"/>
        <dbReference type="ChEBI" id="CHEBI:131766"/>
        <dbReference type="EC" id="4.6.1.17"/>
    </reaction>
</comment>
<evidence type="ECO:0000256" key="9">
    <source>
        <dbReference type="ARBA" id="ARBA00023134"/>
    </source>
</evidence>
<dbReference type="InterPro" id="IPR023045">
    <property type="entry name" value="MoaC"/>
</dbReference>
<dbReference type="eggNOG" id="KOG2876">
    <property type="taxonomic scope" value="Eukaryota"/>
</dbReference>
<keyword evidence="11" id="KW-0456">Lyase</keyword>
<keyword evidence="7" id="KW-0408">Iron</keyword>
<gene>
    <name evidence="15" type="primary">moc-5</name>
    <name evidence="13 15" type="ORF">CBG16084</name>
    <name evidence="13" type="ORF">CBG_16084</name>
</gene>
<dbReference type="InterPro" id="IPR013483">
    <property type="entry name" value="MoaA"/>
</dbReference>
<evidence type="ECO:0000256" key="6">
    <source>
        <dbReference type="ARBA" id="ARBA00022741"/>
    </source>
</evidence>
<organism evidence="13 14">
    <name type="scientific">Caenorhabditis briggsae</name>
    <dbReference type="NCBI Taxonomy" id="6238"/>
    <lineage>
        <taxon>Eukaryota</taxon>
        <taxon>Metazoa</taxon>
        <taxon>Ecdysozoa</taxon>
        <taxon>Nematoda</taxon>
        <taxon>Chromadorea</taxon>
        <taxon>Rhabditida</taxon>
        <taxon>Rhabditina</taxon>
        <taxon>Rhabditomorpha</taxon>
        <taxon>Rhabditoidea</taxon>
        <taxon>Rhabditidae</taxon>
        <taxon>Peloderinae</taxon>
        <taxon>Caenorhabditis</taxon>
    </lineage>
</organism>
<dbReference type="SUPFAM" id="SSF55040">
    <property type="entry name" value="Molybdenum cofactor biosynthesis protein C, MoaC"/>
    <property type="match status" value="1"/>
</dbReference>
<dbReference type="GO" id="GO:0061798">
    <property type="term" value="F:GTP 3',8'-cyclase activity"/>
    <property type="evidence" value="ECO:0000318"/>
    <property type="project" value="GO_Central"/>
</dbReference>
<reference evidence="13 14" key="2">
    <citation type="journal article" date="2011" name="PLoS Genet.">
        <title>Caenorhabditis briggsae recombinant inbred line genotypes reveal inter-strain incompatibility and the evolution of recombination.</title>
        <authorList>
            <person name="Ross J.A."/>
            <person name="Koboldt D.C."/>
            <person name="Staisch J.E."/>
            <person name="Chamberlin H.M."/>
            <person name="Gupta B.P."/>
            <person name="Miller R.D."/>
            <person name="Baird S.E."/>
            <person name="Haag E.S."/>
        </authorList>
    </citation>
    <scope>NUCLEOTIDE SEQUENCE [LARGE SCALE GENOMIC DNA]</scope>
    <source>
        <strain evidence="13 14">AF16</strain>
    </source>
</reference>
<evidence type="ECO:0000313" key="14">
    <source>
        <dbReference type="Proteomes" id="UP000008549"/>
    </source>
</evidence>
<feature type="domain" description="Radical SAM core" evidence="12">
    <location>
        <begin position="1"/>
        <end position="204"/>
    </location>
</feature>
<dbReference type="PANTHER" id="PTHR22960">
    <property type="entry name" value="MOLYBDOPTERIN COFACTOR SYNTHESIS PROTEIN A"/>
    <property type="match status" value="1"/>
</dbReference>
<evidence type="ECO:0000259" key="12">
    <source>
        <dbReference type="PROSITE" id="PS51918"/>
    </source>
</evidence>
<dbReference type="CDD" id="cd01335">
    <property type="entry name" value="Radical_SAM"/>
    <property type="match status" value="1"/>
</dbReference>
<evidence type="ECO:0000256" key="1">
    <source>
        <dbReference type="ARBA" id="ARBA00001637"/>
    </source>
</evidence>
<dbReference type="Proteomes" id="UP000008549">
    <property type="component" value="Unassembled WGS sequence"/>
</dbReference>
<name>A8XN50_CAEBR</name>
<dbReference type="Pfam" id="PF04055">
    <property type="entry name" value="Radical_SAM"/>
    <property type="match status" value="1"/>
</dbReference>
<protein>
    <recommendedName>
        <fullName evidence="3">cyclic pyranopterin monophosphate synthase</fullName>
        <ecNumber evidence="3">4.6.1.17</ecNumber>
    </recommendedName>
</protein>
<evidence type="ECO:0000256" key="2">
    <source>
        <dbReference type="ARBA" id="ARBA00005046"/>
    </source>
</evidence>
<dbReference type="PROSITE" id="PS51918">
    <property type="entry name" value="RADICAL_SAM"/>
    <property type="match status" value="1"/>
</dbReference>
<keyword evidence="9" id="KW-0342">GTP-binding</keyword>
<dbReference type="InterPro" id="IPR006638">
    <property type="entry name" value="Elp3/MiaA/NifB-like_rSAM"/>
</dbReference>
<reference evidence="13 14" key="1">
    <citation type="journal article" date="2003" name="PLoS Biol.">
        <title>The genome sequence of Caenorhabditis briggsae: a platform for comparative genomics.</title>
        <authorList>
            <person name="Stein L.D."/>
            <person name="Bao Z."/>
            <person name="Blasiar D."/>
            <person name="Blumenthal T."/>
            <person name="Brent M.R."/>
            <person name="Chen N."/>
            <person name="Chinwalla A."/>
            <person name="Clarke L."/>
            <person name="Clee C."/>
            <person name="Coghlan A."/>
            <person name="Coulson A."/>
            <person name="D'Eustachio P."/>
            <person name="Fitch D.H."/>
            <person name="Fulton L.A."/>
            <person name="Fulton R.E."/>
            <person name="Griffiths-Jones S."/>
            <person name="Harris T.W."/>
            <person name="Hillier L.W."/>
            <person name="Kamath R."/>
            <person name="Kuwabara P.E."/>
            <person name="Mardis E.R."/>
            <person name="Marra M.A."/>
            <person name="Miner T.L."/>
            <person name="Minx P."/>
            <person name="Mullikin J.C."/>
            <person name="Plumb R.W."/>
            <person name="Rogers J."/>
            <person name="Schein J.E."/>
            <person name="Sohrmann M."/>
            <person name="Spieth J."/>
            <person name="Stajich J.E."/>
            <person name="Wei C."/>
            <person name="Willey D."/>
            <person name="Wilson R.K."/>
            <person name="Durbin R."/>
            <person name="Waterston R.H."/>
        </authorList>
    </citation>
    <scope>NUCLEOTIDE SEQUENCE [LARGE SCALE GENOMIC DNA]</scope>
    <source>
        <strain evidence="13 14">AF16</strain>
    </source>
</reference>
<dbReference type="NCBIfam" id="NF006870">
    <property type="entry name" value="PRK09364.1"/>
    <property type="match status" value="1"/>
</dbReference>
<dbReference type="EMBL" id="HE600961">
    <property type="protein sequence ID" value="CAP34280.2"/>
    <property type="molecule type" value="Genomic_DNA"/>
</dbReference>
<proteinExistence type="predicted"/>
<dbReference type="CDD" id="cd01420">
    <property type="entry name" value="MoaC_PE"/>
    <property type="match status" value="1"/>
</dbReference>
<keyword evidence="10" id="KW-0501">Molybdenum cofactor biosynthesis</keyword>
<dbReference type="GO" id="GO:0046872">
    <property type="term" value="F:metal ion binding"/>
    <property type="evidence" value="ECO:0007669"/>
    <property type="project" value="UniProtKB-KW"/>
</dbReference>
<evidence type="ECO:0000256" key="8">
    <source>
        <dbReference type="ARBA" id="ARBA00023014"/>
    </source>
</evidence>
<dbReference type="InterPro" id="IPR058240">
    <property type="entry name" value="rSAM_sf"/>
</dbReference>
<comment type="pathway">
    <text evidence="2">Cofactor biosynthesis; molybdopterin biosynthesis.</text>
</comment>
<dbReference type="GO" id="GO:0051539">
    <property type="term" value="F:4 iron, 4 sulfur cluster binding"/>
    <property type="evidence" value="ECO:0007669"/>
    <property type="project" value="UniProtKB-KW"/>
</dbReference>
<dbReference type="NCBIfam" id="TIGR02666">
    <property type="entry name" value="moaA"/>
    <property type="match status" value="1"/>
</dbReference>
<dbReference type="Gene3D" id="3.30.70.640">
    <property type="entry name" value="Molybdopterin cofactor biosynthesis C (MoaC) domain"/>
    <property type="match status" value="1"/>
</dbReference>
<dbReference type="SMART" id="SM00729">
    <property type="entry name" value="Elp3"/>
    <property type="match status" value="1"/>
</dbReference>
<dbReference type="STRING" id="6238.A8XN50"/>
<dbReference type="InterPro" id="IPR047594">
    <property type="entry name" value="MoaC_bact/euk"/>
</dbReference>
<dbReference type="SUPFAM" id="SSF102114">
    <property type="entry name" value="Radical SAM enzymes"/>
    <property type="match status" value="1"/>
</dbReference>
<evidence type="ECO:0000313" key="13">
    <source>
        <dbReference type="EMBL" id="CAP34280.2"/>
    </source>
</evidence>
<dbReference type="InterPro" id="IPR013785">
    <property type="entry name" value="Aldolase_TIM"/>
</dbReference>
<dbReference type="FunCoup" id="A8XN50">
    <property type="interactions" value="914"/>
</dbReference>
<evidence type="ECO:0000256" key="11">
    <source>
        <dbReference type="ARBA" id="ARBA00023239"/>
    </source>
</evidence>
<dbReference type="GO" id="GO:0005525">
    <property type="term" value="F:GTP binding"/>
    <property type="evidence" value="ECO:0007669"/>
    <property type="project" value="UniProtKB-KW"/>
</dbReference>
<dbReference type="GO" id="GO:0006777">
    <property type="term" value="P:Mo-molybdopterin cofactor biosynthetic process"/>
    <property type="evidence" value="ECO:0000318"/>
    <property type="project" value="GO_Central"/>
</dbReference>
<dbReference type="Pfam" id="PF06463">
    <property type="entry name" value="Mob_synth_C"/>
    <property type="match status" value="1"/>
</dbReference>
<dbReference type="InterPro" id="IPR036522">
    <property type="entry name" value="MoaC_sf"/>
</dbReference>
<keyword evidence="6" id="KW-0547">Nucleotide-binding</keyword>
<dbReference type="AlphaFoldDB" id="A8XN50"/>
<dbReference type="OMA" id="EQQMKVW"/>
<dbReference type="GO" id="GO:0061799">
    <property type="term" value="F:cyclic pyranopterin monophosphate synthase activity"/>
    <property type="evidence" value="ECO:0000318"/>
    <property type="project" value="GO_Central"/>
</dbReference>
<dbReference type="EC" id="4.6.1.17" evidence="3"/>
<evidence type="ECO:0000256" key="3">
    <source>
        <dbReference type="ARBA" id="ARBA00012575"/>
    </source>
</evidence>
<dbReference type="InterPro" id="IPR010505">
    <property type="entry name" value="MoaA_twitch"/>
</dbReference>
<dbReference type="Gene3D" id="3.20.20.70">
    <property type="entry name" value="Aldolase class I"/>
    <property type="match status" value="1"/>
</dbReference>
<dbReference type="PANTHER" id="PTHR22960:SF0">
    <property type="entry name" value="MOLYBDENUM COFACTOR BIOSYNTHESIS PROTEIN 1"/>
    <property type="match status" value="1"/>
</dbReference>
<dbReference type="Pfam" id="PF01967">
    <property type="entry name" value="MoaC"/>
    <property type="match status" value="1"/>
</dbReference>
<dbReference type="CDD" id="cd21117">
    <property type="entry name" value="Twitch_MoaA"/>
    <property type="match status" value="1"/>
</dbReference>
<keyword evidence="14" id="KW-1185">Reference proteome</keyword>
<dbReference type="InterPro" id="IPR050105">
    <property type="entry name" value="MoCo_biosynth_MoaA/MoaC"/>
</dbReference>
<dbReference type="WormBase" id="CBG16084">
    <property type="protein sequence ID" value="CBP45595"/>
    <property type="gene ID" value="WBGene00036147"/>
    <property type="gene designation" value="Cbr-moc-5"/>
</dbReference>
<evidence type="ECO:0000256" key="7">
    <source>
        <dbReference type="ARBA" id="ARBA00023004"/>
    </source>
</evidence>
<accession>A8XN50</accession>
<dbReference type="UniPathway" id="UPA00344"/>
<dbReference type="InterPro" id="IPR007197">
    <property type="entry name" value="rSAM"/>
</dbReference>
<evidence type="ECO:0000313" key="15">
    <source>
        <dbReference type="WormBase" id="CBG16084"/>
    </source>
</evidence>
<dbReference type="InterPro" id="IPR002820">
    <property type="entry name" value="Mopterin_CF_biosynth-C_dom"/>
</dbReference>
<evidence type="ECO:0000256" key="10">
    <source>
        <dbReference type="ARBA" id="ARBA00023150"/>
    </source>
</evidence>
<keyword evidence="5" id="KW-0479">Metal-binding</keyword>
<sequence>MPAEGVPLKPKDKMLKNEEVLRLVKLFADHGIDKVRLTGGEPTIRKDIVQIVEGIASTPGVKDVGITTNGLVLPRFLPDLKNAGLTKVNISIDSLDRQKFAKMTRRDGFDKVWKSIELAQDYFPKVKLNVVVIRNQNENEIVDFVNLTANRNLDIRFIEFMPFGGNEFKNDNFYGYREILSLIVEKFGDDVIRLSDSPNDTTKAYKIEGFQGQFGFISSMSDHFCNTCNRLRITADGNLKVCLHGNSEVSLRDKIRDGSSDEQLSEIIQKAVNNKKARHAGMDALKNLPNRPMILIGAYSIPSVLTHVDSNGRATQVDVSAKANTIRTAIAKGTIMLTPEISRQVSENTIKKGDVLTVAKIASIMSAKKVANLIPLCHPIRLDFVDTVFEHDLENHQLHCISTAKCGGNTGVEMEALTACTIALLTIYDMCKAISQKMVISNIHLIDPIPHRPQPAPRPVSTYIAPAPVPPPKPTVEHPQYAPIPARHDEHQYAHLHHPVVAEQVPLQPVNSAPGGGRRPGSSIPGAVNVFGFASNAQPKVSYTPIQNGTSYQVVTSDYIRGLIKLKD</sequence>
<keyword evidence="8" id="KW-0411">Iron-sulfur</keyword>
<keyword evidence="4" id="KW-0949">S-adenosyl-L-methionine</keyword>
<evidence type="ECO:0000256" key="4">
    <source>
        <dbReference type="ARBA" id="ARBA00022691"/>
    </source>
</evidence>
<dbReference type="NCBIfam" id="TIGR00581">
    <property type="entry name" value="moaC"/>
    <property type="match status" value="1"/>
</dbReference>